<evidence type="ECO:0000256" key="4">
    <source>
        <dbReference type="ARBA" id="ARBA00022801"/>
    </source>
</evidence>
<evidence type="ECO:0000256" key="5">
    <source>
        <dbReference type="ARBA" id="ARBA00022825"/>
    </source>
</evidence>
<evidence type="ECO:0000259" key="8">
    <source>
        <dbReference type="Pfam" id="PF00326"/>
    </source>
</evidence>
<dbReference type="OMA" id="YKHWDEW"/>
<reference evidence="9 10" key="1">
    <citation type="journal article" date="2014" name="Genome Announc.">
        <title>Draft genome sequence of the pathogenic fungus Scedosporium apiospermum.</title>
        <authorList>
            <person name="Vandeputte P."/>
            <person name="Ghamrawi S."/>
            <person name="Rechenmann M."/>
            <person name="Iltis A."/>
            <person name="Giraud S."/>
            <person name="Fleury M."/>
            <person name="Thornton C."/>
            <person name="Delhaes L."/>
            <person name="Meyer W."/>
            <person name="Papon N."/>
            <person name="Bouchara J.P."/>
        </authorList>
    </citation>
    <scope>NUCLEOTIDE SEQUENCE [LARGE SCALE GENOMIC DNA]</scope>
    <source>
        <strain evidence="9 10">IHEM 14462</strain>
    </source>
</reference>
<dbReference type="GO" id="GO:0006508">
    <property type="term" value="P:proteolysis"/>
    <property type="evidence" value="ECO:0007669"/>
    <property type="project" value="UniProtKB-KW"/>
</dbReference>
<comment type="similarity">
    <text evidence="1">Belongs to the peptidase S9C family.</text>
</comment>
<evidence type="ECO:0000256" key="2">
    <source>
        <dbReference type="ARBA" id="ARBA00022670"/>
    </source>
</evidence>
<name>A0A084G755_PSEDA</name>
<keyword evidence="2" id="KW-0645">Protease</keyword>
<keyword evidence="3" id="KW-0732">Signal</keyword>
<dbReference type="PANTHER" id="PTHR42776:SF13">
    <property type="entry name" value="DIPEPTIDYL-PEPTIDASE 5"/>
    <property type="match status" value="1"/>
</dbReference>
<dbReference type="GO" id="GO:0004252">
    <property type="term" value="F:serine-type endopeptidase activity"/>
    <property type="evidence" value="ECO:0007669"/>
    <property type="project" value="TreeGrafter"/>
</dbReference>
<dbReference type="Proteomes" id="UP000028545">
    <property type="component" value="Unassembled WGS sequence"/>
</dbReference>
<sequence length="710" mass="79709">MTIRATRFTPEVLLSAPRRSQGSPNPNGTAILYTNSTYSFETHTKTDQIRLLRVETGETTVIAETSSFKDPTWLGEDEILLLDHSSSGDGVTSLVHLDVASGSKPVVVHRVNGILANLKAKRISEDEVVIACSAETTPDGSMHQPSKDTKSHSSAKVYSSLYVRHWDSWNGKARNSIWYGLLKKVDGQFVLQKPGLINALAGTDLECPIPPFGGTDHFDISSSGIIFVSRDPTRDPACYTKSDLYYVPIKSWTESNPPQPRAVKTRGLSGYSMEPTFSRDGKKAAFVRMRNIQYEADKTRLMVIPDINDLGSVQEFYETEDGEGGWDYSPSGIEWSADDTELYISAEKHGRVLLWRLPASPALATELPEPVYTNDTVTGFRRLAESDPRLLITTASLVDSACYSILDPRTKDIKVLSSATKHGKSLGLSRSQCSDFWFTGCDDRKVHAWVMKPSTFNPSKKYPLAFLIHGGPQGAWLDSWSTRWNPAIFAEAGYVAVMINPTGSTGYGQEFTDRIQNEWGGRPYVDLEKCWEHIRDNLPYVDIENGVALGASYGGYMINWIQGHPLGRKFKALVCHDGVFSTLNQWSTEELFFPLREFGGPLWERRETYEKWDPSRFTDKWETPMLVIHNELDYRLPISEGLAMFNVLQARGIPSRFVMFPDENHWVLKHENSLVWHREVLGFINKYSGIDNAAPDATLPPLKELNISRT</sequence>
<dbReference type="KEGG" id="sapo:SAPIO_CDS5066"/>
<feature type="region of interest" description="Disordered" evidence="7">
    <location>
        <begin position="1"/>
        <end position="28"/>
    </location>
</feature>
<evidence type="ECO:0000313" key="10">
    <source>
        <dbReference type="Proteomes" id="UP000028545"/>
    </source>
</evidence>
<dbReference type="AlphaFoldDB" id="A0A084G755"/>
<dbReference type="InterPro" id="IPR011042">
    <property type="entry name" value="6-blade_b-propeller_TolB-like"/>
</dbReference>
<dbReference type="RefSeq" id="XP_016642966.1">
    <property type="nucleotide sequence ID" value="XM_016787464.1"/>
</dbReference>
<dbReference type="HOGENOM" id="CLU_008615_0_1_1"/>
<evidence type="ECO:0000256" key="1">
    <source>
        <dbReference type="ARBA" id="ARBA00010040"/>
    </source>
</evidence>
<accession>A0A084G755</accession>
<feature type="domain" description="Peptidase S9 prolyl oligopeptidase catalytic" evidence="8">
    <location>
        <begin position="480"/>
        <end position="689"/>
    </location>
</feature>
<keyword evidence="5" id="KW-0720">Serine protease</keyword>
<keyword evidence="10" id="KW-1185">Reference proteome</keyword>
<dbReference type="VEuPathDB" id="FungiDB:SAPIO_CDS5066"/>
<keyword evidence="4" id="KW-0378">Hydrolase</keyword>
<dbReference type="Gene3D" id="3.40.50.1820">
    <property type="entry name" value="alpha/beta hydrolase"/>
    <property type="match status" value="1"/>
</dbReference>
<evidence type="ECO:0000256" key="6">
    <source>
        <dbReference type="ARBA" id="ARBA00032829"/>
    </source>
</evidence>
<evidence type="ECO:0000313" key="9">
    <source>
        <dbReference type="EMBL" id="KEZ43167.1"/>
    </source>
</evidence>
<dbReference type="InterPro" id="IPR029058">
    <property type="entry name" value="AB_hydrolase_fold"/>
</dbReference>
<dbReference type="Gene3D" id="2.120.10.30">
    <property type="entry name" value="TolB, C-terminal domain"/>
    <property type="match status" value="1"/>
</dbReference>
<dbReference type="InterPro" id="IPR011659">
    <property type="entry name" value="WD40"/>
</dbReference>
<proteinExistence type="inferred from homology"/>
<evidence type="ECO:0000256" key="3">
    <source>
        <dbReference type="ARBA" id="ARBA00022729"/>
    </source>
</evidence>
<organism evidence="9 10">
    <name type="scientific">Pseudallescheria apiosperma</name>
    <name type="common">Scedosporium apiospermum</name>
    <dbReference type="NCBI Taxonomy" id="563466"/>
    <lineage>
        <taxon>Eukaryota</taxon>
        <taxon>Fungi</taxon>
        <taxon>Dikarya</taxon>
        <taxon>Ascomycota</taxon>
        <taxon>Pezizomycotina</taxon>
        <taxon>Sordariomycetes</taxon>
        <taxon>Hypocreomycetidae</taxon>
        <taxon>Microascales</taxon>
        <taxon>Microascaceae</taxon>
        <taxon>Scedosporium</taxon>
    </lineage>
</organism>
<dbReference type="OrthoDB" id="416344at2759"/>
<protein>
    <recommendedName>
        <fullName evidence="6">Dipeptidyl-peptidase V</fullName>
    </recommendedName>
</protein>
<evidence type="ECO:0000256" key="7">
    <source>
        <dbReference type="SAM" id="MobiDB-lite"/>
    </source>
</evidence>
<dbReference type="Pfam" id="PF07676">
    <property type="entry name" value="PD40"/>
    <property type="match status" value="1"/>
</dbReference>
<dbReference type="SUPFAM" id="SSF82171">
    <property type="entry name" value="DPP6 N-terminal domain-like"/>
    <property type="match status" value="1"/>
</dbReference>
<dbReference type="SUPFAM" id="SSF53474">
    <property type="entry name" value="alpha/beta-Hydrolases"/>
    <property type="match status" value="1"/>
</dbReference>
<feature type="compositionally biased region" description="Polar residues" evidence="7">
    <location>
        <begin position="18"/>
        <end position="28"/>
    </location>
</feature>
<dbReference type="PANTHER" id="PTHR42776">
    <property type="entry name" value="SERINE PEPTIDASE S9 FAMILY MEMBER"/>
    <property type="match status" value="1"/>
</dbReference>
<dbReference type="Pfam" id="PF00326">
    <property type="entry name" value="Peptidase_S9"/>
    <property type="match status" value="1"/>
</dbReference>
<dbReference type="FunFam" id="3.40.50.1820:FF:000028">
    <property type="entry name" value="S9 family peptidase"/>
    <property type="match status" value="1"/>
</dbReference>
<dbReference type="InterPro" id="IPR001375">
    <property type="entry name" value="Peptidase_S9_cat"/>
</dbReference>
<gene>
    <name evidence="9" type="ORF">SAPIO_CDS5066</name>
</gene>
<dbReference type="EMBL" id="JOWA01000096">
    <property type="protein sequence ID" value="KEZ43167.1"/>
    <property type="molecule type" value="Genomic_DNA"/>
</dbReference>
<comment type="caution">
    <text evidence="9">The sequence shown here is derived from an EMBL/GenBank/DDBJ whole genome shotgun (WGS) entry which is preliminary data.</text>
</comment>
<dbReference type="GeneID" id="27724138"/>